<gene>
    <name evidence="2" type="ORF">SAMN05216198_2065</name>
</gene>
<proteinExistence type="predicted"/>
<feature type="transmembrane region" description="Helical" evidence="1">
    <location>
        <begin position="20"/>
        <end position="44"/>
    </location>
</feature>
<name>A0A1H1SLN1_9GAMM</name>
<evidence type="ECO:0000256" key="1">
    <source>
        <dbReference type="SAM" id="Phobius"/>
    </source>
</evidence>
<evidence type="ECO:0000313" key="2">
    <source>
        <dbReference type="EMBL" id="SDS48862.1"/>
    </source>
</evidence>
<keyword evidence="1" id="KW-0812">Transmembrane</keyword>
<dbReference type="EMBL" id="LT629748">
    <property type="protein sequence ID" value="SDS48862.1"/>
    <property type="molecule type" value="Genomic_DNA"/>
</dbReference>
<organism evidence="2 3">
    <name type="scientific">Halopseudomonas litoralis</name>
    <dbReference type="NCBI Taxonomy" id="797277"/>
    <lineage>
        <taxon>Bacteria</taxon>
        <taxon>Pseudomonadati</taxon>
        <taxon>Pseudomonadota</taxon>
        <taxon>Gammaproteobacteria</taxon>
        <taxon>Pseudomonadales</taxon>
        <taxon>Pseudomonadaceae</taxon>
        <taxon>Halopseudomonas</taxon>
    </lineage>
</organism>
<dbReference type="AlphaFoldDB" id="A0A1H1SLN1"/>
<evidence type="ECO:0000313" key="3">
    <source>
        <dbReference type="Proteomes" id="UP000243426"/>
    </source>
</evidence>
<reference evidence="3" key="1">
    <citation type="submission" date="2016-10" db="EMBL/GenBank/DDBJ databases">
        <authorList>
            <person name="Varghese N."/>
            <person name="Submissions S."/>
        </authorList>
    </citation>
    <scope>NUCLEOTIDE SEQUENCE [LARGE SCALE GENOMIC DNA]</scope>
    <source>
        <strain evidence="3">2SM5</strain>
    </source>
</reference>
<dbReference type="Proteomes" id="UP000243426">
    <property type="component" value="Chromosome I"/>
</dbReference>
<protein>
    <submittedName>
        <fullName evidence="2">Uncharacterized protein</fullName>
    </submittedName>
</protein>
<accession>A0A1H1SLN1</accession>
<keyword evidence="3" id="KW-1185">Reference proteome</keyword>
<feature type="transmembrane region" description="Helical" evidence="1">
    <location>
        <begin position="90"/>
        <end position="111"/>
    </location>
</feature>
<sequence length="121" mass="13527">MAFYFWSLLNISLPKNDSLLSSTLGVSGVLVGFLATSKAILIAMNSKIIDDLRSSGYMLFLVSYIGQAIWINLTFCTINVIGFFQDHTQPWYSGIWIVLAVGSLLSFMRVADTMLAIFRHH</sequence>
<feature type="transmembrane region" description="Helical" evidence="1">
    <location>
        <begin position="56"/>
        <end position="84"/>
    </location>
</feature>
<keyword evidence="1" id="KW-1133">Transmembrane helix</keyword>
<keyword evidence="1" id="KW-0472">Membrane</keyword>
<dbReference type="STRING" id="797277.SAMN05216198_2065"/>